<dbReference type="InterPro" id="IPR001584">
    <property type="entry name" value="Integrase_cat-core"/>
</dbReference>
<dbReference type="PANTHER" id="PTHR35004:SF8">
    <property type="entry name" value="TRANSPOSASE RV3428C-RELATED"/>
    <property type="match status" value="1"/>
</dbReference>
<dbReference type="SUPFAM" id="SSF53098">
    <property type="entry name" value="Ribonuclease H-like"/>
    <property type="match status" value="1"/>
</dbReference>
<sequence>MTDYRAVMDLVLKGWSVRQITATMGCSHSTVQKVRKVLQAEQITTAAQITGLNDQAIAVLFHDGRSTGQGVFVPIDFDSVVKARTGRHKTTLQVLWGKYTSTPALPGQRYYSYERFRQLVAQHVDATGVTARIVHAPAHTMQVDWAGTKMRLFDPTGGRPSKLSVFVASLPYSGMLFACACTDERQQAWLDAHMQAFEYFGGVAEVIVPDNASTASNAISAADRNRRVNTTYEEFLEHYNTAALPARARRPKDKANVEAAVKIVTQKVIHALDDHQCVSLDELNSRILKRVDAINTHTPFRGNTTSRRQLFEEFEAKLLTELPKQRWQRTEWKRAKVAPDFHITVASVHYSVPYTLVGHTVDVRITGNTLTVFDAGERQAVHTLAHQRGAFVTDTDHIPPQMANTHGLWTCEYFLREAARVGPHTRRVIAELMDARPIKAQAFFSCRNVLSMGKHDNKPILEEACRRLVDLEGRRQAVSYTAVKNMMAAVRKEDTVRTTTQPDPNTRDAVPTSTTTAKASTTRDTRGAYLGGAEQFSIENLTKKGNN</sequence>
<dbReference type="RefSeq" id="WP_269964402.1">
    <property type="nucleotide sequence ID" value="NZ_JAKMUS010000001.1"/>
</dbReference>
<keyword evidence="5" id="KW-1185">Reference proteome</keyword>
<name>A0A9X3LRJ2_9CORY</name>
<dbReference type="Proteomes" id="UP001146468">
    <property type="component" value="Unassembled WGS sequence"/>
</dbReference>
<dbReference type="PROSITE" id="PS50994">
    <property type="entry name" value="INTEGRASE"/>
    <property type="match status" value="1"/>
</dbReference>
<dbReference type="NCBIfam" id="NF033546">
    <property type="entry name" value="transpos_IS21"/>
    <property type="match status" value="1"/>
</dbReference>
<evidence type="ECO:0000259" key="3">
    <source>
        <dbReference type="PROSITE" id="PS50994"/>
    </source>
</evidence>
<dbReference type="InterPro" id="IPR054353">
    <property type="entry name" value="IstA-like_C"/>
</dbReference>
<dbReference type="Pfam" id="PF22483">
    <property type="entry name" value="Mu-transpos_C_2"/>
    <property type="match status" value="1"/>
</dbReference>
<dbReference type="GO" id="GO:0003676">
    <property type="term" value="F:nucleic acid binding"/>
    <property type="evidence" value="ECO:0007669"/>
    <property type="project" value="InterPro"/>
</dbReference>
<dbReference type="EMBL" id="JAKMUS010000001">
    <property type="protein sequence ID" value="MCZ9292931.1"/>
    <property type="molecule type" value="Genomic_DNA"/>
</dbReference>
<evidence type="ECO:0000256" key="1">
    <source>
        <dbReference type="ARBA" id="ARBA00009277"/>
    </source>
</evidence>
<reference evidence="4" key="1">
    <citation type="submission" date="2022-02" db="EMBL/GenBank/DDBJ databases">
        <title>Corynebacterium sp. from urogenital microbiome.</title>
        <authorList>
            <person name="Cappelli E.A."/>
            <person name="Ribeiro T.G."/>
            <person name="Peixe L."/>
        </authorList>
    </citation>
    <scope>NUCLEOTIDE SEQUENCE</scope>
    <source>
        <strain evidence="4">C8Ua_172</strain>
    </source>
</reference>
<gene>
    <name evidence="4" type="primary">istA</name>
    <name evidence="4" type="ORF">L8U60_00325</name>
</gene>
<dbReference type="Gene3D" id="3.30.420.10">
    <property type="entry name" value="Ribonuclease H-like superfamily/Ribonuclease H"/>
    <property type="match status" value="1"/>
</dbReference>
<feature type="domain" description="Integrase catalytic" evidence="3">
    <location>
        <begin position="133"/>
        <end position="331"/>
    </location>
</feature>
<protein>
    <submittedName>
        <fullName evidence="4">IS21 family transposase</fullName>
    </submittedName>
</protein>
<feature type="region of interest" description="Disordered" evidence="2">
    <location>
        <begin position="493"/>
        <end position="524"/>
    </location>
</feature>
<evidence type="ECO:0000313" key="4">
    <source>
        <dbReference type="EMBL" id="MCZ9292931.1"/>
    </source>
</evidence>
<dbReference type="InterPro" id="IPR036397">
    <property type="entry name" value="RNaseH_sf"/>
</dbReference>
<comment type="caution">
    <text evidence="4">The sequence shown here is derived from an EMBL/GenBank/DDBJ whole genome shotgun (WGS) entry which is preliminary data.</text>
</comment>
<dbReference type="Pfam" id="PF00665">
    <property type="entry name" value="rve"/>
    <property type="match status" value="1"/>
</dbReference>
<dbReference type="InterPro" id="IPR012337">
    <property type="entry name" value="RNaseH-like_sf"/>
</dbReference>
<dbReference type="PANTHER" id="PTHR35004">
    <property type="entry name" value="TRANSPOSASE RV3428C-RELATED"/>
    <property type="match status" value="1"/>
</dbReference>
<dbReference type="AlphaFoldDB" id="A0A9X3LRJ2"/>
<evidence type="ECO:0000256" key="2">
    <source>
        <dbReference type="SAM" id="MobiDB-lite"/>
    </source>
</evidence>
<evidence type="ECO:0000313" key="5">
    <source>
        <dbReference type="Proteomes" id="UP001146468"/>
    </source>
</evidence>
<dbReference type="GO" id="GO:0015074">
    <property type="term" value="P:DNA integration"/>
    <property type="evidence" value="ECO:0007669"/>
    <property type="project" value="InterPro"/>
</dbReference>
<proteinExistence type="inferred from homology"/>
<accession>A0A9X3LRJ2</accession>
<organism evidence="4 5">
    <name type="scientific">Corynebacterium meitnerae</name>
    <dbReference type="NCBI Taxonomy" id="2913498"/>
    <lineage>
        <taxon>Bacteria</taxon>
        <taxon>Bacillati</taxon>
        <taxon>Actinomycetota</taxon>
        <taxon>Actinomycetes</taxon>
        <taxon>Mycobacteriales</taxon>
        <taxon>Corynebacteriaceae</taxon>
        <taxon>Corynebacterium</taxon>
    </lineage>
</organism>
<comment type="similarity">
    <text evidence="1">Belongs to the transposase IS21/IS408/IS1162 family.</text>
</comment>